<evidence type="ECO:0000256" key="1">
    <source>
        <dbReference type="SAM" id="MobiDB-lite"/>
    </source>
</evidence>
<proteinExistence type="predicted"/>
<protein>
    <submittedName>
        <fullName evidence="2">Uncharacterized protein</fullName>
    </submittedName>
</protein>
<feature type="compositionally biased region" description="Basic residues" evidence="1">
    <location>
        <begin position="1"/>
        <end position="14"/>
    </location>
</feature>
<comment type="caution">
    <text evidence="2">The sequence shown here is derived from an EMBL/GenBank/DDBJ whole genome shotgun (WGS) entry which is preliminary data.</text>
</comment>
<reference evidence="2" key="1">
    <citation type="journal article" date="2015" name="Nature">
        <title>Complex archaea that bridge the gap between prokaryotes and eukaryotes.</title>
        <authorList>
            <person name="Spang A."/>
            <person name="Saw J.H."/>
            <person name="Jorgensen S.L."/>
            <person name="Zaremba-Niedzwiedzka K."/>
            <person name="Martijn J."/>
            <person name="Lind A.E."/>
            <person name="van Eijk R."/>
            <person name="Schleper C."/>
            <person name="Guy L."/>
            <person name="Ettema T.J."/>
        </authorList>
    </citation>
    <scope>NUCLEOTIDE SEQUENCE</scope>
</reference>
<feature type="compositionally biased region" description="Basic residues" evidence="1">
    <location>
        <begin position="23"/>
        <end position="42"/>
    </location>
</feature>
<sequence>GVKDMAKRKKKRKNSPLTVFGFKMKKKKQGVPLTRKRPIKVL</sequence>
<organism evidence="2">
    <name type="scientific">marine sediment metagenome</name>
    <dbReference type="NCBI Taxonomy" id="412755"/>
    <lineage>
        <taxon>unclassified sequences</taxon>
        <taxon>metagenomes</taxon>
        <taxon>ecological metagenomes</taxon>
    </lineage>
</organism>
<name>A0A0F9C214_9ZZZZ</name>
<dbReference type="AlphaFoldDB" id="A0A0F9C214"/>
<gene>
    <name evidence="2" type="ORF">LCGC14_2457190</name>
</gene>
<feature type="non-terminal residue" evidence="2">
    <location>
        <position position="1"/>
    </location>
</feature>
<feature type="region of interest" description="Disordered" evidence="1">
    <location>
        <begin position="1"/>
        <end position="42"/>
    </location>
</feature>
<dbReference type="EMBL" id="LAZR01038166">
    <property type="protein sequence ID" value="KKL20267.1"/>
    <property type="molecule type" value="Genomic_DNA"/>
</dbReference>
<accession>A0A0F9C214</accession>
<evidence type="ECO:0000313" key="2">
    <source>
        <dbReference type="EMBL" id="KKL20267.1"/>
    </source>
</evidence>